<organism evidence="2 3">
    <name type="scientific">Nocardiopsis rhodophaea</name>
    <dbReference type="NCBI Taxonomy" id="280238"/>
    <lineage>
        <taxon>Bacteria</taxon>
        <taxon>Bacillati</taxon>
        <taxon>Actinomycetota</taxon>
        <taxon>Actinomycetes</taxon>
        <taxon>Streptosporangiales</taxon>
        <taxon>Nocardiopsidaceae</taxon>
        <taxon>Nocardiopsis</taxon>
    </lineage>
</organism>
<keyword evidence="3" id="KW-1185">Reference proteome</keyword>
<accession>A0ABN2TIN9</accession>
<sequence>MATFEELTGGMMVFVSGERGGDYRPGVDDYRLARTTDHHGCDVRLRGHNYWPNPSASISLTRPETSVSPVSAGPNHAGGHEPARAS</sequence>
<gene>
    <name evidence="2" type="ORF">GCM10009799_43660</name>
</gene>
<dbReference type="EMBL" id="BAAAPC010000022">
    <property type="protein sequence ID" value="GAA2010753.1"/>
    <property type="molecule type" value="Genomic_DNA"/>
</dbReference>
<reference evidence="2 3" key="1">
    <citation type="journal article" date="2019" name="Int. J. Syst. Evol. Microbiol.">
        <title>The Global Catalogue of Microorganisms (GCM) 10K type strain sequencing project: providing services to taxonomists for standard genome sequencing and annotation.</title>
        <authorList>
            <consortium name="The Broad Institute Genomics Platform"/>
            <consortium name="The Broad Institute Genome Sequencing Center for Infectious Disease"/>
            <person name="Wu L."/>
            <person name="Ma J."/>
        </authorList>
    </citation>
    <scope>NUCLEOTIDE SEQUENCE [LARGE SCALE GENOMIC DNA]</scope>
    <source>
        <strain evidence="2 3">JCM 15313</strain>
    </source>
</reference>
<feature type="compositionally biased region" description="Polar residues" evidence="1">
    <location>
        <begin position="53"/>
        <end position="69"/>
    </location>
</feature>
<dbReference type="Proteomes" id="UP001501585">
    <property type="component" value="Unassembled WGS sequence"/>
</dbReference>
<comment type="caution">
    <text evidence="2">The sequence shown here is derived from an EMBL/GenBank/DDBJ whole genome shotgun (WGS) entry which is preliminary data.</text>
</comment>
<evidence type="ECO:0000313" key="2">
    <source>
        <dbReference type="EMBL" id="GAA2010753.1"/>
    </source>
</evidence>
<feature type="region of interest" description="Disordered" evidence="1">
    <location>
        <begin position="53"/>
        <end position="86"/>
    </location>
</feature>
<name>A0ABN2TIN9_9ACTN</name>
<evidence type="ECO:0000313" key="3">
    <source>
        <dbReference type="Proteomes" id="UP001501585"/>
    </source>
</evidence>
<evidence type="ECO:0000256" key="1">
    <source>
        <dbReference type="SAM" id="MobiDB-lite"/>
    </source>
</evidence>
<proteinExistence type="predicted"/>
<protein>
    <submittedName>
        <fullName evidence="2">Uncharacterized protein</fullName>
    </submittedName>
</protein>